<name>A0A9J5Z088_SOLCO</name>
<protein>
    <recommendedName>
        <fullName evidence="4">DUF4283 domain-containing protein</fullName>
    </recommendedName>
</protein>
<dbReference type="AlphaFoldDB" id="A0A9J5Z088"/>
<organism evidence="2 3">
    <name type="scientific">Solanum commersonii</name>
    <name type="common">Commerson's wild potato</name>
    <name type="synonym">Commerson's nightshade</name>
    <dbReference type="NCBI Taxonomy" id="4109"/>
    <lineage>
        <taxon>Eukaryota</taxon>
        <taxon>Viridiplantae</taxon>
        <taxon>Streptophyta</taxon>
        <taxon>Embryophyta</taxon>
        <taxon>Tracheophyta</taxon>
        <taxon>Spermatophyta</taxon>
        <taxon>Magnoliopsida</taxon>
        <taxon>eudicotyledons</taxon>
        <taxon>Gunneridae</taxon>
        <taxon>Pentapetalae</taxon>
        <taxon>asterids</taxon>
        <taxon>lamiids</taxon>
        <taxon>Solanales</taxon>
        <taxon>Solanaceae</taxon>
        <taxon>Solanoideae</taxon>
        <taxon>Solaneae</taxon>
        <taxon>Solanum</taxon>
    </lineage>
</organism>
<dbReference type="PANTHER" id="PTHR31286">
    <property type="entry name" value="GLYCINE-RICH CELL WALL STRUCTURAL PROTEIN 1.8-LIKE"/>
    <property type="match status" value="1"/>
</dbReference>
<feature type="region of interest" description="Disordered" evidence="1">
    <location>
        <begin position="309"/>
        <end position="330"/>
    </location>
</feature>
<gene>
    <name evidence="2" type="ORF">H5410_026256</name>
</gene>
<evidence type="ECO:0008006" key="4">
    <source>
        <dbReference type="Google" id="ProtNLM"/>
    </source>
</evidence>
<dbReference type="InterPro" id="IPR040256">
    <property type="entry name" value="At4g02000-like"/>
</dbReference>
<dbReference type="Proteomes" id="UP000824120">
    <property type="component" value="Chromosome 5"/>
</dbReference>
<sequence>MNTVIGGQSSQMTGLPLAITSLIDFPPLCELNPSTNNEKRGENTSITQSKYVDSCRVVENQILQKSLLDPIPCKPVNMVNGFPRIKWTEAEVDCKPLQLDMATINKTRPSCARIKVMVDLLADLPHSMIMDIENEETGEVRSETVTIRYDYIPKYCVECRLQGHNKEKCRIINLELNLEKDGEKIKSKNMEKDTRVIPNGVNPIQKGNAKILSSGKVVGNPGNWTVVKERRVFTKPQQIVESLVTTTNAKEVVVSNKFNALNEVEETINISSTLEVNEATPKIDENTSVNDSGNKTIRQNVENMQQHDVYDKSNKKEQQVNEKTSFRELL</sequence>
<accession>A0A9J5Z088</accession>
<dbReference type="PANTHER" id="PTHR31286:SF79">
    <property type="entry name" value="N-6 ADENINE-SPECIFIC DNA METHYLASE"/>
    <property type="match status" value="1"/>
</dbReference>
<reference evidence="2 3" key="1">
    <citation type="submission" date="2020-09" db="EMBL/GenBank/DDBJ databases">
        <title>De no assembly of potato wild relative species, Solanum commersonii.</title>
        <authorList>
            <person name="Cho K."/>
        </authorList>
    </citation>
    <scope>NUCLEOTIDE SEQUENCE [LARGE SCALE GENOMIC DNA]</scope>
    <source>
        <strain evidence="2">LZ3.2</strain>
        <tissue evidence="2">Leaf</tissue>
    </source>
</reference>
<comment type="caution">
    <text evidence="2">The sequence shown here is derived from an EMBL/GenBank/DDBJ whole genome shotgun (WGS) entry which is preliminary data.</text>
</comment>
<evidence type="ECO:0000313" key="3">
    <source>
        <dbReference type="Proteomes" id="UP000824120"/>
    </source>
</evidence>
<evidence type="ECO:0000313" key="2">
    <source>
        <dbReference type="EMBL" id="KAG5604764.1"/>
    </source>
</evidence>
<dbReference type="EMBL" id="JACXVP010000005">
    <property type="protein sequence ID" value="KAG5604764.1"/>
    <property type="molecule type" value="Genomic_DNA"/>
</dbReference>
<keyword evidence="3" id="KW-1185">Reference proteome</keyword>
<proteinExistence type="predicted"/>
<evidence type="ECO:0000256" key="1">
    <source>
        <dbReference type="SAM" id="MobiDB-lite"/>
    </source>
</evidence>